<gene>
    <name evidence="1" type="ORF">V1478_011676</name>
</gene>
<dbReference type="EMBL" id="JAUDFV010000151">
    <property type="protein sequence ID" value="KAL2719257.1"/>
    <property type="molecule type" value="Genomic_DNA"/>
</dbReference>
<dbReference type="AlphaFoldDB" id="A0ABD2AG32"/>
<organism evidence="1 2">
    <name type="scientific">Vespula squamosa</name>
    <name type="common">Southern yellow jacket</name>
    <name type="synonym">Wasp</name>
    <dbReference type="NCBI Taxonomy" id="30214"/>
    <lineage>
        <taxon>Eukaryota</taxon>
        <taxon>Metazoa</taxon>
        <taxon>Ecdysozoa</taxon>
        <taxon>Arthropoda</taxon>
        <taxon>Hexapoda</taxon>
        <taxon>Insecta</taxon>
        <taxon>Pterygota</taxon>
        <taxon>Neoptera</taxon>
        <taxon>Endopterygota</taxon>
        <taxon>Hymenoptera</taxon>
        <taxon>Apocrita</taxon>
        <taxon>Aculeata</taxon>
        <taxon>Vespoidea</taxon>
        <taxon>Vespidae</taxon>
        <taxon>Vespinae</taxon>
        <taxon>Vespula</taxon>
    </lineage>
</organism>
<keyword evidence="2" id="KW-1185">Reference proteome</keyword>
<evidence type="ECO:0000313" key="2">
    <source>
        <dbReference type="Proteomes" id="UP001607302"/>
    </source>
</evidence>
<protein>
    <submittedName>
        <fullName evidence="1">PiggyBac transposable element-derived protein 4-like isoform X1</fullName>
    </submittedName>
</protein>
<sequence length="93" mass="10682">DDEVVNFRKRVINRISSSSESDIEEAYTGNRHFCSFIGKNGLLMDLSSDISTCKVFSLFINEEMLSLLVTETNGYAEQKLYQNKVTNQARHKR</sequence>
<feature type="non-terminal residue" evidence="1">
    <location>
        <position position="1"/>
    </location>
</feature>
<name>A0ABD2AG32_VESSQ</name>
<accession>A0ABD2AG32</accession>
<reference evidence="1 2" key="1">
    <citation type="journal article" date="2024" name="Ann. Entomol. Soc. Am.">
        <title>Genomic analyses of the southern and eastern yellowjacket wasps (Hymenoptera: Vespidae) reveal evolutionary signatures of social life.</title>
        <authorList>
            <person name="Catto M.A."/>
            <person name="Caine P.B."/>
            <person name="Orr S.E."/>
            <person name="Hunt B.G."/>
            <person name="Goodisman M.A.D."/>
        </authorList>
    </citation>
    <scope>NUCLEOTIDE SEQUENCE [LARGE SCALE GENOMIC DNA]</scope>
    <source>
        <strain evidence="1">233</strain>
        <tissue evidence="1">Head and thorax</tissue>
    </source>
</reference>
<comment type="caution">
    <text evidence="1">The sequence shown here is derived from an EMBL/GenBank/DDBJ whole genome shotgun (WGS) entry which is preliminary data.</text>
</comment>
<evidence type="ECO:0000313" key="1">
    <source>
        <dbReference type="EMBL" id="KAL2719257.1"/>
    </source>
</evidence>
<proteinExistence type="predicted"/>
<dbReference type="Proteomes" id="UP001607302">
    <property type="component" value="Unassembled WGS sequence"/>
</dbReference>